<evidence type="ECO:0000313" key="1">
    <source>
        <dbReference type="EMBL" id="MPC24354.1"/>
    </source>
</evidence>
<organism evidence="1 2">
    <name type="scientific">Portunus trituberculatus</name>
    <name type="common">Swimming crab</name>
    <name type="synonym">Neptunus trituberculatus</name>
    <dbReference type="NCBI Taxonomy" id="210409"/>
    <lineage>
        <taxon>Eukaryota</taxon>
        <taxon>Metazoa</taxon>
        <taxon>Ecdysozoa</taxon>
        <taxon>Arthropoda</taxon>
        <taxon>Crustacea</taxon>
        <taxon>Multicrustacea</taxon>
        <taxon>Malacostraca</taxon>
        <taxon>Eumalacostraca</taxon>
        <taxon>Eucarida</taxon>
        <taxon>Decapoda</taxon>
        <taxon>Pleocyemata</taxon>
        <taxon>Brachyura</taxon>
        <taxon>Eubrachyura</taxon>
        <taxon>Portunoidea</taxon>
        <taxon>Portunidae</taxon>
        <taxon>Portuninae</taxon>
        <taxon>Portunus</taxon>
    </lineage>
</organism>
<accession>A0A5B7DTF8</accession>
<dbReference type="AlphaFoldDB" id="A0A5B7DTF8"/>
<dbReference type="EMBL" id="VSRR010001321">
    <property type="protein sequence ID" value="MPC24354.1"/>
    <property type="molecule type" value="Genomic_DNA"/>
</dbReference>
<name>A0A5B7DTF8_PORTR</name>
<reference evidence="1 2" key="1">
    <citation type="submission" date="2019-05" db="EMBL/GenBank/DDBJ databases">
        <title>Another draft genome of Portunus trituberculatus and its Hox gene families provides insights of decapod evolution.</title>
        <authorList>
            <person name="Jeong J.-H."/>
            <person name="Song I."/>
            <person name="Kim S."/>
            <person name="Choi T."/>
            <person name="Kim D."/>
            <person name="Ryu S."/>
            <person name="Kim W."/>
        </authorList>
    </citation>
    <scope>NUCLEOTIDE SEQUENCE [LARGE SCALE GENOMIC DNA]</scope>
    <source>
        <tissue evidence="1">Muscle</tissue>
    </source>
</reference>
<evidence type="ECO:0000313" key="2">
    <source>
        <dbReference type="Proteomes" id="UP000324222"/>
    </source>
</evidence>
<dbReference type="Proteomes" id="UP000324222">
    <property type="component" value="Unassembled WGS sequence"/>
</dbReference>
<proteinExistence type="predicted"/>
<sequence>MFGVRAVSEDLLYSCPMALKSASLLTDTVGMVMGCRVCRAAAAACCCCCCVVVCQLAILSQPGSIFKDQRDNLSGFLWCFSADDAESLSNPDQNHENLENPDHFHYTLSLLKIVKTRSRHNDECGSFTYINGPLILFPSS</sequence>
<comment type="caution">
    <text evidence="1">The sequence shown here is derived from an EMBL/GenBank/DDBJ whole genome shotgun (WGS) entry which is preliminary data.</text>
</comment>
<protein>
    <submittedName>
        <fullName evidence="1">Uncharacterized protein</fullName>
    </submittedName>
</protein>
<gene>
    <name evidence="1" type="ORF">E2C01_017434</name>
</gene>
<keyword evidence="2" id="KW-1185">Reference proteome</keyword>